<keyword evidence="3" id="KW-0479">Metal-binding</keyword>
<accession>F2B8X6</accession>
<dbReference type="Proteomes" id="UP000004105">
    <property type="component" value="Unassembled WGS sequence"/>
</dbReference>
<feature type="binding site" evidence="3">
    <location>
        <position position="103"/>
    </location>
    <ligand>
        <name>Cu cation</name>
        <dbReference type="ChEBI" id="CHEBI:23378"/>
    </ligand>
</feature>
<keyword evidence="8" id="KW-1185">Reference proteome</keyword>
<dbReference type="Gene3D" id="3.40.30.10">
    <property type="entry name" value="Glutaredoxin"/>
    <property type="match status" value="1"/>
</dbReference>
<dbReference type="GO" id="GO:0046872">
    <property type="term" value="F:metal ion binding"/>
    <property type="evidence" value="ECO:0007669"/>
    <property type="project" value="UniProtKB-KW"/>
</dbReference>
<dbReference type="CDD" id="cd02968">
    <property type="entry name" value="SCO"/>
    <property type="match status" value="1"/>
</dbReference>
<dbReference type="PROSITE" id="PS51352">
    <property type="entry name" value="THIOREDOXIN_2"/>
    <property type="match status" value="1"/>
</dbReference>
<dbReference type="PANTHER" id="PTHR12151:SF25">
    <property type="entry name" value="LINALOOL DEHYDRATASE_ISOMERASE DOMAIN-CONTAINING PROTEIN"/>
    <property type="match status" value="1"/>
</dbReference>
<evidence type="ECO:0000256" key="3">
    <source>
        <dbReference type="PIRSR" id="PIRSR603782-1"/>
    </source>
</evidence>
<dbReference type="PROSITE" id="PS51257">
    <property type="entry name" value="PROKAR_LIPOPROTEIN"/>
    <property type="match status" value="1"/>
</dbReference>
<dbReference type="InterPro" id="IPR003782">
    <property type="entry name" value="SCO1/SenC"/>
</dbReference>
<feature type="domain" description="Thioredoxin" evidence="6">
    <location>
        <begin position="35"/>
        <end position="224"/>
    </location>
</feature>
<organism evidence="7 8">
    <name type="scientific">Neisseria bacilliformis ATCC BAA-1200</name>
    <dbReference type="NCBI Taxonomy" id="888742"/>
    <lineage>
        <taxon>Bacteria</taxon>
        <taxon>Pseudomonadati</taxon>
        <taxon>Pseudomonadota</taxon>
        <taxon>Betaproteobacteria</taxon>
        <taxon>Neisseriales</taxon>
        <taxon>Neisseriaceae</taxon>
        <taxon>Neisseria</taxon>
    </lineage>
</organism>
<dbReference type="AlphaFoldDB" id="F2B8X6"/>
<comment type="caution">
    <text evidence="7">The sequence shown here is derived from an EMBL/GenBank/DDBJ whole genome shotgun (WGS) entry which is preliminary data.</text>
</comment>
<evidence type="ECO:0000256" key="5">
    <source>
        <dbReference type="SAM" id="SignalP"/>
    </source>
</evidence>
<sequence length="225" mass="23476">MKYRYLALFAAAALCACSQQNTASDAAAPAASSAAASPASAPAANAPAAQPKNGGFFGTNVSKDDIGGDFTLTDGSGKPFALSSLKGKVVLLTFGYTNCPDVCPTSLLTYSEVVGKLGEQAKDVAVVFVSVDPDRDTPEVVSKFAKTFNPDFIGLTATGEQSIPVVKQQYRVVSAKSQEQSADIYLIDHTAGTYVLDKNGNTVLMENYGRTSDEIAADVKRLLAS</sequence>
<feature type="binding site" evidence="3">
    <location>
        <position position="99"/>
    </location>
    <ligand>
        <name>Cu cation</name>
        <dbReference type="ChEBI" id="CHEBI:23378"/>
    </ligand>
</feature>
<reference evidence="7 8" key="1">
    <citation type="submission" date="2011-02" db="EMBL/GenBank/DDBJ databases">
        <authorList>
            <person name="Muzny D."/>
            <person name="Qin X."/>
            <person name="Deng J."/>
            <person name="Jiang H."/>
            <person name="Liu Y."/>
            <person name="Qu J."/>
            <person name="Song X.-Z."/>
            <person name="Zhang L."/>
            <person name="Thornton R."/>
            <person name="Coyle M."/>
            <person name="Francisco L."/>
            <person name="Jackson L."/>
            <person name="Javaid M."/>
            <person name="Korchina V."/>
            <person name="Kovar C."/>
            <person name="Mata R."/>
            <person name="Mathew T."/>
            <person name="Ngo R."/>
            <person name="Nguyen L."/>
            <person name="Nguyen N."/>
            <person name="Okwuonu G."/>
            <person name="Ongeri F."/>
            <person name="Pham C."/>
            <person name="Simmons D."/>
            <person name="Wilczek-Boney K."/>
            <person name="Hale W."/>
            <person name="Jakkamsetti A."/>
            <person name="Pham P."/>
            <person name="Ruth R."/>
            <person name="San Lucas F."/>
            <person name="Warren J."/>
            <person name="Zhang J."/>
            <person name="Zhao Z."/>
            <person name="Zhou C."/>
            <person name="Zhu D."/>
            <person name="Lee S."/>
            <person name="Bess C."/>
            <person name="Blankenburg K."/>
            <person name="Forbes L."/>
            <person name="Fu Q."/>
            <person name="Gubbala S."/>
            <person name="Hirani K."/>
            <person name="Jayaseelan J.C."/>
            <person name="Lara F."/>
            <person name="Munidasa M."/>
            <person name="Palculict T."/>
            <person name="Patil S."/>
            <person name="Pu L.-L."/>
            <person name="Saada N."/>
            <person name="Tang L."/>
            <person name="Weissenberger G."/>
            <person name="Zhu Y."/>
            <person name="Hemphill L."/>
            <person name="Shang Y."/>
            <person name="Youmans B."/>
            <person name="Ayvaz T."/>
            <person name="Ross M."/>
            <person name="Santibanez J."/>
            <person name="Aqrawi P."/>
            <person name="Gross S."/>
            <person name="Joshi V."/>
            <person name="Fowler G."/>
            <person name="Nazareth L."/>
            <person name="Reid J."/>
            <person name="Worley K."/>
            <person name="Petrosino J."/>
            <person name="Highlander S."/>
            <person name="Gibbs R."/>
        </authorList>
    </citation>
    <scope>NUCLEOTIDE SEQUENCE [LARGE SCALE GENOMIC DNA]</scope>
    <source>
        <strain evidence="7 8">ATCC BAA-1200</strain>
    </source>
</reference>
<evidence type="ECO:0000259" key="6">
    <source>
        <dbReference type="PROSITE" id="PS51352"/>
    </source>
</evidence>
<dbReference type="STRING" id="267212.GCA_001063965_01576"/>
<proteinExistence type="inferred from homology"/>
<gene>
    <name evidence="7" type="primary">senC</name>
    <name evidence="7" type="ORF">HMPREF9123_0151</name>
</gene>
<protein>
    <submittedName>
        <fullName evidence="7">Regulatory protein SenC</fullName>
    </submittedName>
</protein>
<name>F2B8X6_9NEIS</name>
<keyword evidence="5" id="KW-0732">Signal</keyword>
<evidence type="ECO:0000256" key="1">
    <source>
        <dbReference type="ARBA" id="ARBA00010996"/>
    </source>
</evidence>
<feature type="disulfide bond" description="Redox-active" evidence="4">
    <location>
        <begin position="99"/>
        <end position="103"/>
    </location>
</feature>
<evidence type="ECO:0000256" key="4">
    <source>
        <dbReference type="PIRSR" id="PIRSR603782-2"/>
    </source>
</evidence>
<feature type="chain" id="PRO_5003274062" evidence="5">
    <location>
        <begin position="24"/>
        <end position="225"/>
    </location>
</feature>
<keyword evidence="4" id="KW-1015">Disulfide bond</keyword>
<dbReference type="InterPro" id="IPR013766">
    <property type="entry name" value="Thioredoxin_domain"/>
</dbReference>
<evidence type="ECO:0000256" key="2">
    <source>
        <dbReference type="ARBA" id="ARBA00023008"/>
    </source>
</evidence>
<dbReference type="OrthoDB" id="9790194at2"/>
<evidence type="ECO:0000313" key="7">
    <source>
        <dbReference type="EMBL" id="EGF12171.1"/>
    </source>
</evidence>
<dbReference type="Pfam" id="PF02630">
    <property type="entry name" value="SCO1-SenC"/>
    <property type="match status" value="1"/>
</dbReference>
<dbReference type="PANTHER" id="PTHR12151">
    <property type="entry name" value="ELECTRON TRANSPORT PROTIN SCO1/SENC FAMILY MEMBER"/>
    <property type="match status" value="1"/>
</dbReference>
<dbReference type="HOGENOM" id="CLU_050131_3_0_4"/>
<evidence type="ECO:0000313" key="8">
    <source>
        <dbReference type="Proteomes" id="UP000004105"/>
    </source>
</evidence>
<comment type="similarity">
    <text evidence="1">Belongs to the SCO1/2 family.</text>
</comment>
<dbReference type="EMBL" id="AFAY01000003">
    <property type="protein sequence ID" value="EGF12171.1"/>
    <property type="molecule type" value="Genomic_DNA"/>
</dbReference>
<feature type="binding site" evidence="3">
    <location>
        <position position="189"/>
    </location>
    <ligand>
        <name>Cu cation</name>
        <dbReference type="ChEBI" id="CHEBI:23378"/>
    </ligand>
</feature>
<dbReference type="SUPFAM" id="SSF52833">
    <property type="entry name" value="Thioredoxin-like"/>
    <property type="match status" value="1"/>
</dbReference>
<feature type="signal peptide" evidence="5">
    <location>
        <begin position="1"/>
        <end position="23"/>
    </location>
</feature>
<dbReference type="InterPro" id="IPR036249">
    <property type="entry name" value="Thioredoxin-like_sf"/>
</dbReference>
<keyword evidence="2 3" id="KW-0186">Copper</keyword>
<dbReference type="RefSeq" id="WP_007341166.1">
    <property type="nucleotide sequence ID" value="NZ_GL878494.1"/>
</dbReference>
<dbReference type="FunFam" id="3.40.30.10:FF:000013">
    <property type="entry name" value="Blast:Protein SCO1 homolog, mitochondrial"/>
    <property type="match status" value="1"/>
</dbReference>